<feature type="domain" description="Major facilitator superfamily (MFS) profile" evidence="7">
    <location>
        <begin position="1"/>
        <end position="400"/>
    </location>
</feature>
<feature type="transmembrane region" description="Helical" evidence="6">
    <location>
        <begin position="79"/>
        <end position="97"/>
    </location>
</feature>
<evidence type="ECO:0000313" key="9">
    <source>
        <dbReference type="Proteomes" id="UP001438008"/>
    </source>
</evidence>
<dbReference type="InterPro" id="IPR036259">
    <property type="entry name" value="MFS_trans_sf"/>
</dbReference>
<protein>
    <submittedName>
        <fullName evidence="8">MFS transporter</fullName>
    </submittedName>
</protein>
<dbReference type="PROSITE" id="PS50850">
    <property type="entry name" value="MFS"/>
    <property type="match status" value="1"/>
</dbReference>
<evidence type="ECO:0000256" key="5">
    <source>
        <dbReference type="ARBA" id="ARBA00023136"/>
    </source>
</evidence>
<keyword evidence="5 6" id="KW-0472">Membrane</keyword>
<evidence type="ECO:0000256" key="3">
    <source>
        <dbReference type="ARBA" id="ARBA00022692"/>
    </source>
</evidence>
<feature type="transmembrane region" description="Helical" evidence="6">
    <location>
        <begin position="166"/>
        <end position="190"/>
    </location>
</feature>
<feature type="transmembrane region" description="Helical" evidence="6">
    <location>
        <begin position="315"/>
        <end position="337"/>
    </location>
</feature>
<evidence type="ECO:0000259" key="7">
    <source>
        <dbReference type="PROSITE" id="PS50850"/>
    </source>
</evidence>
<reference evidence="8 9" key="1">
    <citation type="submission" date="2024-03" db="EMBL/GenBank/DDBJ databases">
        <title>Human intestinal bacterial collection.</title>
        <authorList>
            <person name="Pauvert C."/>
            <person name="Hitch T.C.A."/>
            <person name="Clavel T."/>
        </authorList>
    </citation>
    <scope>NUCLEOTIDE SEQUENCE [LARGE SCALE GENOMIC DNA]</scope>
    <source>
        <strain evidence="8 9">CLA-AA-H132</strain>
    </source>
</reference>
<evidence type="ECO:0000313" key="8">
    <source>
        <dbReference type="EMBL" id="MEQ2471487.1"/>
    </source>
</evidence>
<feature type="transmembrane region" description="Helical" evidence="6">
    <location>
        <begin position="290"/>
        <end position="309"/>
    </location>
</feature>
<dbReference type="RefSeq" id="WP_349163725.1">
    <property type="nucleotide sequence ID" value="NZ_JBBMFE010000002.1"/>
</dbReference>
<dbReference type="PROSITE" id="PS51257">
    <property type="entry name" value="PROKAR_LIPOPROTEIN"/>
    <property type="match status" value="1"/>
</dbReference>
<evidence type="ECO:0000256" key="6">
    <source>
        <dbReference type="SAM" id="Phobius"/>
    </source>
</evidence>
<feature type="transmembrane region" description="Helical" evidence="6">
    <location>
        <begin position="257"/>
        <end position="278"/>
    </location>
</feature>
<evidence type="ECO:0000256" key="1">
    <source>
        <dbReference type="ARBA" id="ARBA00004651"/>
    </source>
</evidence>
<dbReference type="InterPro" id="IPR050327">
    <property type="entry name" value="Proton-linked_MCT"/>
</dbReference>
<feature type="transmembrane region" description="Helical" evidence="6">
    <location>
        <begin position="349"/>
        <end position="368"/>
    </location>
</feature>
<name>A0ABV1FDR3_9FIRM</name>
<comment type="caution">
    <text evidence="8">The sequence shown here is derived from an EMBL/GenBank/DDBJ whole genome shotgun (WGS) entry which is preliminary data.</text>
</comment>
<dbReference type="InterPro" id="IPR011701">
    <property type="entry name" value="MFS"/>
</dbReference>
<keyword evidence="4 6" id="KW-1133">Transmembrane helix</keyword>
<feature type="transmembrane region" description="Helical" evidence="6">
    <location>
        <begin position="374"/>
        <end position="396"/>
    </location>
</feature>
<evidence type="ECO:0000256" key="4">
    <source>
        <dbReference type="ARBA" id="ARBA00022989"/>
    </source>
</evidence>
<feature type="transmembrane region" description="Helical" evidence="6">
    <location>
        <begin position="136"/>
        <end position="160"/>
    </location>
</feature>
<dbReference type="InterPro" id="IPR020846">
    <property type="entry name" value="MFS_dom"/>
</dbReference>
<proteinExistence type="predicted"/>
<dbReference type="PANTHER" id="PTHR11360:SF290">
    <property type="entry name" value="MONOCARBOXYLATE MFS PERMEASE"/>
    <property type="match status" value="1"/>
</dbReference>
<feature type="transmembrane region" description="Helical" evidence="6">
    <location>
        <begin position="103"/>
        <end position="124"/>
    </location>
</feature>
<comment type="subcellular location">
    <subcellularLocation>
        <location evidence="1">Cell membrane</location>
        <topology evidence="1">Multi-pass membrane protein</topology>
    </subcellularLocation>
</comment>
<keyword evidence="2" id="KW-0813">Transport</keyword>
<gene>
    <name evidence="8" type="ORF">WMO29_03120</name>
</gene>
<dbReference type="Pfam" id="PF07690">
    <property type="entry name" value="MFS_1"/>
    <property type="match status" value="1"/>
</dbReference>
<dbReference type="PANTHER" id="PTHR11360">
    <property type="entry name" value="MONOCARBOXYLATE TRANSPORTER"/>
    <property type="match status" value="1"/>
</dbReference>
<feature type="transmembrane region" description="Helical" evidence="6">
    <location>
        <begin position="218"/>
        <end position="237"/>
    </location>
</feature>
<dbReference type="SUPFAM" id="SSF103473">
    <property type="entry name" value="MFS general substrate transporter"/>
    <property type="match status" value="1"/>
</dbReference>
<accession>A0ABV1FDR3</accession>
<organism evidence="8 9">
    <name type="scientific">Laedolimicola intestinihominis</name>
    <dbReference type="NCBI Taxonomy" id="3133166"/>
    <lineage>
        <taxon>Bacteria</taxon>
        <taxon>Bacillati</taxon>
        <taxon>Bacillota</taxon>
        <taxon>Clostridia</taxon>
        <taxon>Lachnospirales</taxon>
        <taxon>Lachnospiraceae</taxon>
        <taxon>Laedolimicola</taxon>
    </lineage>
</organism>
<evidence type="ECO:0000256" key="2">
    <source>
        <dbReference type="ARBA" id="ARBA00022448"/>
    </source>
</evidence>
<keyword evidence="3 6" id="KW-0812">Transmembrane</keyword>
<feature type="transmembrane region" description="Helical" evidence="6">
    <location>
        <begin position="42"/>
        <end position="67"/>
    </location>
</feature>
<sequence length="404" mass="43893">MKTGTLKDYTMQIVSMCGLISCSLGICSNVQGVFFTEAAKDLHVMVGTFSMQNTVACIITYILAIYFAEIAEKVNYQKMLLTGAVMTGISFVAMGAIRNLIVFYILGIVRGIGASVFAVAIVTIGIQNWFKEKTGFVTSLVFCTSGITGMVLSPLFAWIMEHFSWRVAYVIMGSISFLLILPAICSGFTLKPQQKGMQPYGKEQAEKREQAGASVEKSAWGVFGALAGIAVLYNLILGFSQHLPGYGESIGMSATQGAFLLSLCMFGNVVFKLFSGIISDRCGAVKTTNLMVGINLVSVILLFALRVLWLQETCAFLFGVMYSVITVCLSLTTLECCGGTEYSRVFPKISMVGGIANPVAVSLLGYVYDLSGSYNAVFLLLFVFHAVGILLLLYLYNRSRRYAE</sequence>
<dbReference type="EMBL" id="JBBMFE010000002">
    <property type="protein sequence ID" value="MEQ2471487.1"/>
    <property type="molecule type" value="Genomic_DNA"/>
</dbReference>
<keyword evidence="9" id="KW-1185">Reference proteome</keyword>
<dbReference type="Proteomes" id="UP001438008">
    <property type="component" value="Unassembled WGS sequence"/>
</dbReference>
<dbReference type="Gene3D" id="1.20.1250.20">
    <property type="entry name" value="MFS general substrate transporter like domains"/>
    <property type="match status" value="2"/>
</dbReference>